<dbReference type="InterPro" id="IPR014962">
    <property type="entry name" value="YolD"/>
</dbReference>
<dbReference type="PANTHER" id="PTHR40051:SF1">
    <property type="entry name" value="YOLD-LIKE FAMILY PROTEIN"/>
    <property type="match status" value="1"/>
</dbReference>
<reference evidence="1 2" key="1">
    <citation type="submission" date="2017-11" db="EMBL/GenBank/DDBJ databases">
        <title>Comparitive Functional Genomics of Dry Heat Resistant strains isolated from the Viking Spacecraft.</title>
        <authorList>
            <person name="Seuylemezian A."/>
            <person name="Cooper K."/>
            <person name="Vaishampayan P."/>
        </authorList>
    </citation>
    <scope>NUCLEOTIDE SEQUENCE [LARGE SCALE GENOMIC DNA]</scope>
    <source>
        <strain evidence="1 2">V1-29</strain>
    </source>
</reference>
<evidence type="ECO:0000313" key="2">
    <source>
        <dbReference type="Proteomes" id="UP000234748"/>
    </source>
</evidence>
<comment type="caution">
    <text evidence="1">The sequence shown here is derived from an EMBL/GenBank/DDBJ whole genome shotgun (WGS) entry which is preliminary data.</text>
</comment>
<organism evidence="1 2">
    <name type="scientific">Peribacillus deserti</name>
    <dbReference type="NCBI Taxonomy" id="673318"/>
    <lineage>
        <taxon>Bacteria</taxon>
        <taxon>Bacillati</taxon>
        <taxon>Bacillota</taxon>
        <taxon>Bacilli</taxon>
        <taxon>Bacillales</taxon>
        <taxon>Bacillaceae</taxon>
        <taxon>Peribacillus</taxon>
    </lineage>
</organism>
<dbReference type="RefSeq" id="WP_101642897.1">
    <property type="nucleotide sequence ID" value="NZ_PGUY01000040.1"/>
</dbReference>
<gene>
    <name evidence="1" type="ORF">CUU66_13175</name>
</gene>
<proteinExistence type="predicted"/>
<protein>
    <submittedName>
        <fullName evidence="1">YolD-like family protein</fullName>
    </submittedName>
</protein>
<dbReference type="Proteomes" id="UP000234748">
    <property type="component" value="Unassembled WGS sequence"/>
</dbReference>
<dbReference type="PANTHER" id="PTHR40051">
    <property type="entry name" value="IG HYPOTHETICAL 15966"/>
    <property type="match status" value="1"/>
</dbReference>
<sequence>MSLQDRGNIKWQGMIMPEHKAQILHLFHDDKKETKPVLDEYQLEEINSIILESLESEKIIRLKLHDHGYSEMVTGTVTKLDPHKRLLHLTDPDGTVKPVKFAKIIGATI</sequence>
<dbReference type="Pfam" id="PF08863">
    <property type="entry name" value="YolD"/>
    <property type="match status" value="1"/>
</dbReference>
<dbReference type="OrthoDB" id="1644322at2"/>
<evidence type="ECO:0000313" key="1">
    <source>
        <dbReference type="EMBL" id="PLT29448.1"/>
    </source>
</evidence>
<dbReference type="AlphaFoldDB" id="A0A2N5M509"/>
<dbReference type="EMBL" id="PGUY01000040">
    <property type="protein sequence ID" value="PLT29448.1"/>
    <property type="molecule type" value="Genomic_DNA"/>
</dbReference>
<keyword evidence="2" id="KW-1185">Reference proteome</keyword>
<accession>A0A2N5M509</accession>
<name>A0A2N5M509_9BACI</name>